<dbReference type="AlphaFoldDB" id="A0A419SNH9"/>
<dbReference type="EMBL" id="MCHY01000006">
    <property type="protein sequence ID" value="RKD25813.1"/>
    <property type="molecule type" value="Genomic_DNA"/>
</dbReference>
<reference evidence="2 3" key="1">
    <citation type="submission" date="2016-08" db="EMBL/GenBank/DDBJ databases">
        <title>Novel Firmicute Genomes.</title>
        <authorList>
            <person name="Poppleton D.I."/>
            <person name="Gribaldo S."/>
        </authorList>
    </citation>
    <scope>NUCLEOTIDE SEQUENCE [LARGE SCALE GENOMIC DNA]</scope>
    <source>
        <strain evidence="2 3">RAOx-1</strain>
    </source>
</reference>
<dbReference type="Pfam" id="PF07872">
    <property type="entry name" value="DUF1659"/>
    <property type="match status" value="1"/>
</dbReference>
<dbReference type="OrthoDB" id="48766at2"/>
<protein>
    <recommendedName>
        <fullName evidence="1">DUF1659 domain-containing protein</fullName>
    </recommendedName>
</protein>
<dbReference type="RefSeq" id="WP_120188493.1">
    <property type="nucleotide sequence ID" value="NZ_MCHY01000006.1"/>
</dbReference>
<proteinExistence type="predicted"/>
<dbReference type="Proteomes" id="UP000284219">
    <property type="component" value="Unassembled WGS sequence"/>
</dbReference>
<evidence type="ECO:0000313" key="2">
    <source>
        <dbReference type="EMBL" id="RKD25813.1"/>
    </source>
</evidence>
<dbReference type="InterPro" id="IPR012454">
    <property type="entry name" value="DUF1659"/>
</dbReference>
<organism evidence="2 3">
    <name type="scientific">Ammoniphilus oxalaticus</name>
    <dbReference type="NCBI Taxonomy" id="66863"/>
    <lineage>
        <taxon>Bacteria</taxon>
        <taxon>Bacillati</taxon>
        <taxon>Bacillota</taxon>
        <taxon>Bacilli</taxon>
        <taxon>Bacillales</taxon>
        <taxon>Paenibacillaceae</taxon>
        <taxon>Aneurinibacillus group</taxon>
        <taxon>Ammoniphilus</taxon>
    </lineage>
</organism>
<sequence>MMYTTKDNKQIKLGFLVGVSDLGKPIFKSRSYKNVNSEFATLDNVQAFGDALAVLSELPLDRVILATESEVIRM</sequence>
<feature type="domain" description="DUF1659" evidence="1">
    <location>
        <begin position="4"/>
        <end position="72"/>
    </location>
</feature>
<comment type="caution">
    <text evidence="2">The sequence shown here is derived from an EMBL/GenBank/DDBJ whole genome shotgun (WGS) entry which is preliminary data.</text>
</comment>
<evidence type="ECO:0000259" key="1">
    <source>
        <dbReference type="Pfam" id="PF07872"/>
    </source>
</evidence>
<gene>
    <name evidence="2" type="ORF">BEP19_02425</name>
</gene>
<evidence type="ECO:0000313" key="3">
    <source>
        <dbReference type="Proteomes" id="UP000284219"/>
    </source>
</evidence>
<name>A0A419SNH9_9BACL</name>
<accession>A0A419SNH9</accession>
<keyword evidence="3" id="KW-1185">Reference proteome</keyword>